<comment type="caution">
    <text evidence="7">The sequence shown here is derived from an EMBL/GenBank/DDBJ whole genome shotgun (WGS) entry which is preliminary data.</text>
</comment>
<dbReference type="Pfam" id="PF03279">
    <property type="entry name" value="Lip_A_acyltrans"/>
    <property type="match status" value="1"/>
</dbReference>
<dbReference type="InterPro" id="IPR004960">
    <property type="entry name" value="LipA_acyltrans"/>
</dbReference>
<sequence length="296" mass="31988">MLLLFRLLARMPLPILHAMGALAGWLTYLGSPTYRERFRANVAAAGLPWAACRPAIAAAGCMITETPWLWLRPPAERLGALVRWEGTEFVEAARAQGRGVLFLTPHLGCFEITAQAYAERYCSTDSPITVLYRPARKDWLKRVVDDSRGRPGLATAPASLAGVRQMIRALRQGQTIGLLPDQVPPDGLGVWAPFFGKPAYTMTLAARLVQQTGAVLLLIWGERLPGGQGFAVHVMPAPELPPAEAGAEAAATVINGAMESMIRNAPGQYLWGYHRYKSPRGLDIGAAPVSDAGAQR</sequence>
<evidence type="ECO:0000256" key="2">
    <source>
        <dbReference type="ARBA" id="ARBA00022475"/>
    </source>
</evidence>
<dbReference type="GO" id="GO:0016746">
    <property type="term" value="F:acyltransferase activity"/>
    <property type="evidence" value="ECO:0007669"/>
    <property type="project" value="UniProtKB-KW"/>
</dbReference>
<keyword evidence="4" id="KW-0808">Transferase</keyword>
<evidence type="ECO:0000256" key="3">
    <source>
        <dbReference type="ARBA" id="ARBA00022519"/>
    </source>
</evidence>
<dbReference type="CDD" id="cd07984">
    <property type="entry name" value="LPLAT_LABLAT-like"/>
    <property type="match status" value="1"/>
</dbReference>
<dbReference type="RefSeq" id="WP_320421528.1">
    <property type="nucleotide sequence ID" value="NZ_JAXCLA010000001.1"/>
</dbReference>
<evidence type="ECO:0000256" key="1">
    <source>
        <dbReference type="ARBA" id="ARBA00004533"/>
    </source>
</evidence>
<gene>
    <name evidence="7" type="ORF">SNE35_03895</name>
</gene>
<organism evidence="7 8">
    <name type="scientific">Roseateles agri</name>
    <dbReference type="NCBI Taxonomy" id="3098619"/>
    <lineage>
        <taxon>Bacteria</taxon>
        <taxon>Pseudomonadati</taxon>
        <taxon>Pseudomonadota</taxon>
        <taxon>Betaproteobacteria</taxon>
        <taxon>Burkholderiales</taxon>
        <taxon>Sphaerotilaceae</taxon>
        <taxon>Roseateles</taxon>
    </lineage>
</organism>
<evidence type="ECO:0000256" key="4">
    <source>
        <dbReference type="ARBA" id="ARBA00022679"/>
    </source>
</evidence>
<dbReference type="NCBIfam" id="NF006487">
    <property type="entry name" value="PRK08905.1"/>
    <property type="match status" value="1"/>
</dbReference>
<proteinExistence type="predicted"/>
<dbReference type="Proteomes" id="UP001285263">
    <property type="component" value="Unassembled WGS sequence"/>
</dbReference>
<evidence type="ECO:0000256" key="6">
    <source>
        <dbReference type="ARBA" id="ARBA00023315"/>
    </source>
</evidence>
<dbReference type="PANTHER" id="PTHR30606">
    <property type="entry name" value="LIPID A BIOSYNTHESIS LAUROYL ACYLTRANSFERASE"/>
    <property type="match status" value="1"/>
</dbReference>
<accession>A0ABU5DBI6</accession>
<name>A0ABU5DBI6_9BURK</name>
<evidence type="ECO:0000256" key="5">
    <source>
        <dbReference type="ARBA" id="ARBA00023136"/>
    </source>
</evidence>
<keyword evidence="5" id="KW-0472">Membrane</keyword>
<keyword evidence="6 7" id="KW-0012">Acyltransferase</keyword>
<reference evidence="7 8" key="1">
    <citation type="submission" date="2023-11" db="EMBL/GenBank/DDBJ databases">
        <title>Paucibacter sp. nov., isolated from fresh soil in Korea.</title>
        <authorList>
            <person name="Le N.T.T."/>
        </authorList>
    </citation>
    <scope>NUCLEOTIDE SEQUENCE [LARGE SCALE GENOMIC DNA]</scope>
    <source>
        <strain evidence="7 8">R3-3</strain>
    </source>
</reference>
<comment type="subcellular location">
    <subcellularLocation>
        <location evidence="1">Cell inner membrane</location>
    </subcellularLocation>
</comment>
<keyword evidence="3" id="KW-0997">Cell inner membrane</keyword>
<evidence type="ECO:0000313" key="8">
    <source>
        <dbReference type="Proteomes" id="UP001285263"/>
    </source>
</evidence>
<keyword evidence="2" id="KW-1003">Cell membrane</keyword>
<dbReference type="PIRSF" id="PIRSF026649">
    <property type="entry name" value="MsbB"/>
    <property type="match status" value="1"/>
</dbReference>
<evidence type="ECO:0000313" key="7">
    <source>
        <dbReference type="EMBL" id="MDY0743629.1"/>
    </source>
</evidence>
<keyword evidence="8" id="KW-1185">Reference proteome</keyword>
<dbReference type="EMBL" id="JAXCLA010000001">
    <property type="protein sequence ID" value="MDY0743629.1"/>
    <property type="molecule type" value="Genomic_DNA"/>
</dbReference>
<dbReference type="PANTHER" id="PTHR30606:SF10">
    <property type="entry name" value="PHOSPHATIDYLINOSITOL MANNOSIDE ACYLTRANSFERASE"/>
    <property type="match status" value="1"/>
</dbReference>
<protein>
    <submittedName>
        <fullName evidence="7">Lysophospholipid acyltransferase family protein</fullName>
    </submittedName>
</protein>